<comment type="caution">
    <text evidence="2">The sequence shown here is derived from an EMBL/GenBank/DDBJ whole genome shotgun (WGS) entry which is preliminary data.</text>
</comment>
<sequence>MANLNTSICSSALSSPPSTPALNSSLDNYLVENDWSGYSADVFRGVPNLQSPTRTDDGSGGLIYPNPNPQGGSAPEEDLDEVEADRDADQEEDDDDEEEEDDDDEDEDSEEEYQLEDSSPIRPPPGSTAKQPLRREGFHSNVALRLPPRADEPQLGGGYPRLEAEPLPPDQQPSTRLRKDIRASARANADAIALHTTRAATTHAPEPPSAPPIASTSAAPAADQPPPPRPTTPTPAPPPKVPSRQFIDSPSKLARSTSIEPSGESIAQGRAAPKPHSRSTSVKPQLFTKKELRARRAAKAAAEATTGMATVEEDTNLPPPPPHSSMWEPFPIPPPPNRRPPPQNWGPEPKHNTPPPKPTAPTAEVVSPSAEAGAPSNSTKTGGPAGLFEDDGHV</sequence>
<feature type="compositionally biased region" description="Low complexity" evidence="1">
    <location>
        <begin position="299"/>
        <end position="310"/>
    </location>
</feature>
<organism evidence="2 3">
    <name type="scientific">Favolaschia claudopus</name>
    <dbReference type="NCBI Taxonomy" id="2862362"/>
    <lineage>
        <taxon>Eukaryota</taxon>
        <taxon>Fungi</taxon>
        <taxon>Dikarya</taxon>
        <taxon>Basidiomycota</taxon>
        <taxon>Agaricomycotina</taxon>
        <taxon>Agaricomycetes</taxon>
        <taxon>Agaricomycetidae</taxon>
        <taxon>Agaricales</taxon>
        <taxon>Marasmiineae</taxon>
        <taxon>Mycenaceae</taxon>
        <taxon>Favolaschia</taxon>
    </lineage>
</organism>
<dbReference type="PRINTS" id="PR01217">
    <property type="entry name" value="PRICHEXTENSN"/>
</dbReference>
<feature type="compositionally biased region" description="Acidic residues" evidence="1">
    <location>
        <begin position="75"/>
        <end position="115"/>
    </location>
</feature>
<name>A0AAW0AMJ7_9AGAR</name>
<evidence type="ECO:0000313" key="2">
    <source>
        <dbReference type="EMBL" id="KAK7013301.1"/>
    </source>
</evidence>
<reference evidence="2 3" key="1">
    <citation type="journal article" date="2024" name="J Genomics">
        <title>Draft genome sequencing and assembly of Favolaschia claudopus CIRM-BRFM 2984 isolated from oak limbs.</title>
        <authorList>
            <person name="Navarro D."/>
            <person name="Drula E."/>
            <person name="Chaduli D."/>
            <person name="Cazenave R."/>
            <person name="Ahrendt S."/>
            <person name="Wang J."/>
            <person name="Lipzen A."/>
            <person name="Daum C."/>
            <person name="Barry K."/>
            <person name="Grigoriev I.V."/>
            <person name="Favel A."/>
            <person name="Rosso M.N."/>
            <person name="Martin F."/>
        </authorList>
    </citation>
    <scope>NUCLEOTIDE SEQUENCE [LARGE SCALE GENOMIC DNA]</scope>
    <source>
        <strain evidence="2 3">CIRM-BRFM 2984</strain>
    </source>
</reference>
<feature type="compositionally biased region" description="Pro residues" evidence="1">
    <location>
        <begin position="223"/>
        <end position="241"/>
    </location>
</feature>
<keyword evidence="3" id="KW-1185">Reference proteome</keyword>
<feature type="region of interest" description="Disordered" evidence="1">
    <location>
        <begin position="1"/>
        <end position="25"/>
    </location>
</feature>
<evidence type="ECO:0000256" key="1">
    <source>
        <dbReference type="SAM" id="MobiDB-lite"/>
    </source>
</evidence>
<feature type="compositionally biased region" description="Low complexity" evidence="1">
    <location>
        <begin position="10"/>
        <end position="25"/>
    </location>
</feature>
<feature type="region of interest" description="Disordered" evidence="1">
    <location>
        <begin position="41"/>
        <end position="394"/>
    </location>
</feature>
<dbReference type="AlphaFoldDB" id="A0AAW0AMJ7"/>
<proteinExistence type="predicted"/>
<gene>
    <name evidence="2" type="ORF">R3P38DRAFT_3207428</name>
</gene>
<protein>
    <submittedName>
        <fullName evidence="2">Uncharacterized protein</fullName>
    </submittedName>
</protein>
<feature type="compositionally biased region" description="Low complexity" evidence="1">
    <location>
        <begin position="212"/>
        <end position="222"/>
    </location>
</feature>
<dbReference type="Proteomes" id="UP001362999">
    <property type="component" value="Unassembled WGS sequence"/>
</dbReference>
<evidence type="ECO:0000313" key="3">
    <source>
        <dbReference type="Proteomes" id="UP001362999"/>
    </source>
</evidence>
<accession>A0AAW0AMJ7</accession>
<feature type="compositionally biased region" description="Low complexity" evidence="1">
    <location>
        <begin position="184"/>
        <end position="204"/>
    </location>
</feature>
<dbReference type="EMBL" id="JAWWNJ010000060">
    <property type="protein sequence ID" value="KAK7013301.1"/>
    <property type="molecule type" value="Genomic_DNA"/>
</dbReference>
<feature type="compositionally biased region" description="Pro residues" evidence="1">
    <location>
        <begin position="330"/>
        <end position="344"/>
    </location>
</feature>